<evidence type="ECO:0000313" key="2">
    <source>
        <dbReference type="EMBL" id="GGH70123.1"/>
    </source>
</evidence>
<evidence type="ECO:0000256" key="1">
    <source>
        <dbReference type="SAM" id="Phobius"/>
    </source>
</evidence>
<feature type="transmembrane region" description="Helical" evidence="1">
    <location>
        <begin position="88"/>
        <end position="107"/>
    </location>
</feature>
<feature type="transmembrane region" description="Helical" evidence="1">
    <location>
        <begin position="113"/>
        <end position="133"/>
    </location>
</feature>
<dbReference type="AlphaFoldDB" id="A0A917J0A9"/>
<proteinExistence type="predicted"/>
<reference evidence="2" key="1">
    <citation type="journal article" date="2014" name="Int. J. Syst. Evol. Microbiol.">
        <title>Complete genome sequence of Corynebacterium casei LMG S-19264T (=DSM 44701T), isolated from a smear-ripened cheese.</title>
        <authorList>
            <consortium name="US DOE Joint Genome Institute (JGI-PGF)"/>
            <person name="Walter F."/>
            <person name="Albersmeier A."/>
            <person name="Kalinowski J."/>
            <person name="Ruckert C."/>
        </authorList>
    </citation>
    <scope>NUCLEOTIDE SEQUENCE</scope>
    <source>
        <strain evidence="2">CGMCC 1.15290</strain>
    </source>
</reference>
<gene>
    <name evidence="2" type="ORF">GCM10011379_28080</name>
</gene>
<accession>A0A917J0A9</accession>
<reference evidence="2" key="2">
    <citation type="submission" date="2020-09" db="EMBL/GenBank/DDBJ databases">
        <authorList>
            <person name="Sun Q."/>
            <person name="Zhou Y."/>
        </authorList>
    </citation>
    <scope>NUCLEOTIDE SEQUENCE</scope>
    <source>
        <strain evidence="2">CGMCC 1.15290</strain>
    </source>
</reference>
<sequence>MTPNPSEETTPAPQYDAATEAFLNSGYDLPIKQARNALFIIAAVQLVSGIIAAAQAPAETQTAIWIETGILTAIFAGLALWTRKKAYAALLTGLIVYLAYQALLGIINPLNLLSGIFFKIFIIVYLIIGINNARDRQ</sequence>
<evidence type="ECO:0000313" key="3">
    <source>
        <dbReference type="Proteomes" id="UP000627292"/>
    </source>
</evidence>
<protein>
    <submittedName>
        <fullName evidence="2">Uncharacterized protein</fullName>
    </submittedName>
</protein>
<comment type="caution">
    <text evidence="2">The sequence shown here is derived from an EMBL/GenBank/DDBJ whole genome shotgun (WGS) entry which is preliminary data.</text>
</comment>
<keyword evidence="1" id="KW-0812">Transmembrane</keyword>
<feature type="transmembrane region" description="Helical" evidence="1">
    <location>
        <begin position="62"/>
        <end position="81"/>
    </location>
</feature>
<name>A0A917J0A9_9BACT</name>
<dbReference type="EMBL" id="BMIB01000003">
    <property type="protein sequence ID" value="GGH70123.1"/>
    <property type="molecule type" value="Genomic_DNA"/>
</dbReference>
<keyword evidence="1" id="KW-1133">Transmembrane helix</keyword>
<dbReference type="Proteomes" id="UP000627292">
    <property type="component" value="Unassembled WGS sequence"/>
</dbReference>
<dbReference type="RefSeq" id="WP_188953260.1">
    <property type="nucleotide sequence ID" value="NZ_BMIB01000003.1"/>
</dbReference>
<keyword evidence="1" id="KW-0472">Membrane</keyword>
<organism evidence="2 3">
    <name type="scientific">Filimonas zeae</name>
    <dbReference type="NCBI Taxonomy" id="1737353"/>
    <lineage>
        <taxon>Bacteria</taxon>
        <taxon>Pseudomonadati</taxon>
        <taxon>Bacteroidota</taxon>
        <taxon>Chitinophagia</taxon>
        <taxon>Chitinophagales</taxon>
        <taxon>Chitinophagaceae</taxon>
        <taxon>Filimonas</taxon>
    </lineage>
</organism>
<feature type="transmembrane region" description="Helical" evidence="1">
    <location>
        <begin position="37"/>
        <end position="56"/>
    </location>
</feature>
<keyword evidence="3" id="KW-1185">Reference proteome</keyword>